<feature type="non-terminal residue" evidence="1">
    <location>
        <position position="1"/>
    </location>
</feature>
<accession>X1GTA2</accession>
<dbReference type="AlphaFoldDB" id="X1GTA2"/>
<sequence>LLTNLFFLYKVLLVIYSNISTLAQHQGIQFG</sequence>
<protein>
    <submittedName>
        <fullName evidence="1">Uncharacterized protein</fullName>
    </submittedName>
</protein>
<proteinExistence type="predicted"/>
<evidence type="ECO:0000313" key="1">
    <source>
        <dbReference type="EMBL" id="GAH60402.1"/>
    </source>
</evidence>
<gene>
    <name evidence="1" type="ORF">S03H2_35087</name>
</gene>
<comment type="caution">
    <text evidence="1">The sequence shown here is derived from an EMBL/GenBank/DDBJ whole genome shotgun (WGS) entry which is preliminary data.</text>
</comment>
<organism evidence="1">
    <name type="scientific">marine sediment metagenome</name>
    <dbReference type="NCBI Taxonomy" id="412755"/>
    <lineage>
        <taxon>unclassified sequences</taxon>
        <taxon>metagenomes</taxon>
        <taxon>ecological metagenomes</taxon>
    </lineage>
</organism>
<name>X1GTA2_9ZZZZ</name>
<dbReference type="EMBL" id="BARU01021444">
    <property type="protein sequence ID" value="GAH60402.1"/>
    <property type="molecule type" value="Genomic_DNA"/>
</dbReference>
<reference evidence="1" key="1">
    <citation type="journal article" date="2014" name="Front. Microbiol.">
        <title>High frequency of phylogenetically diverse reductive dehalogenase-homologous genes in deep subseafloor sedimentary metagenomes.</title>
        <authorList>
            <person name="Kawai M."/>
            <person name="Futagami T."/>
            <person name="Toyoda A."/>
            <person name="Takaki Y."/>
            <person name="Nishi S."/>
            <person name="Hori S."/>
            <person name="Arai W."/>
            <person name="Tsubouchi T."/>
            <person name="Morono Y."/>
            <person name="Uchiyama I."/>
            <person name="Ito T."/>
            <person name="Fujiyama A."/>
            <person name="Inagaki F."/>
            <person name="Takami H."/>
        </authorList>
    </citation>
    <scope>NUCLEOTIDE SEQUENCE</scope>
    <source>
        <strain evidence="1">Expedition CK06-06</strain>
    </source>
</reference>